<feature type="transmembrane region" description="Helical" evidence="1">
    <location>
        <begin position="374"/>
        <end position="395"/>
    </location>
</feature>
<proteinExistence type="predicted"/>
<gene>
    <name evidence="2" type="ORF">F506_04255</name>
</gene>
<evidence type="ECO:0000313" key="2">
    <source>
        <dbReference type="EMBL" id="AKZ61987.1"/>
    </source>
</evidence>
<protein>
    <recommendedName>
        <fullName evidence="4">Iron-regulated membrane protein</fullName>
    </recommendedName>
</protein>
<dbReference type="InterPro" id="IPR005625">
    <property type="entry name" value="PepSY-ass_TM"/>
</dbReference>
<dbReference type="RefSeq" id="WP_053195484.1">
    <property type="nucleotide sequence ID" value="NZ_CP011409.1"/>
</dbReference>
<organism evidence="2 3">
    <name type="scientific">Herbaspirillum hiltneri N3</name>
    <dbReference type="NCBI Taxonomy" id="1262470"/>
    <lineage>
        <taxon>Bacteria</taxon>
        <taxon>Pseudomonadati</taxon>
        <taxon>Pseudomonadota</taxon>
        <taxon>Betaproteobacteria</taxon>
        <taxon>Burkholderiales</taxon>
        <taxon>Oxalobacteraceae</taxon>
        <taxon>Herbaspirillum</taxon>
    </lineage>
</organism>
<keyword evidence="1" id="KW-1133">Transmembrane helix</keyword>
<feature type="transmembrane region" description="Helical" evidence="1">
    <location>
        <begin position="160"/>
        <end position="181"/>
    </location>
</feature>
<accession>A0ABM5UXS6</accession>
<dbReference type="Pfam" id="PF03929">
    <property type="entry name" value="PepSY_TM"/>
    <property type="match status" value="1"/>
</dbReference>
<evidence type="ECO:0000313" key="3">
    <source>
        <dbReference type="Proteomes" id="UP000063429"/>
    </source>
</evidence>
<keyword evidence="1" id="KW-0812">Transmembrane</keyword>
<feature type="transmembrane region" description="Helical" evidence="1">
    <location>
        <begin position="220"/>
        <end position="240"/>
    </location>
</feature>
<dbReference type="PANTHER" id="PTHR34219">
    <property type="entry name" value="IRON-REGULATED INNER MEMBRANE PROTEIN-RELATED"/>
    <property type="match status" value="1"/>
</dbReference>
<dbReference type="Proteomes" id="UP000063429">
    <property type="component" value="Chromosome"/>
</dbReference>
<keyword evidence="1" id="KW-0472">Membrane</keyword>
<dbReference type="PANTHER" id="PTHR34219:SF5">
    <property type="entry name" value="BLR4505 PROTEIN"/>
    <property type="match status" value="1"/>
</dbReference>
<dbReference type="EMBL" id="CP011409">
    <property type="protein sequence ID" value="AKZ61987.1"/>
    <property type="molecule type" value="Genomic_DNA"/>
</dbReference>
<sequence>MKLFSARQGALLLHRYVGLVIAGFLTLAGLTGSALAWNDELEAWLAPRLFRVAAPTPGAVLLDGLQLRRIILSRLPAADITHTPLRSMPARSVTFRVKGRVSPVTGERAVLDFDEVMINPYTGEILGTRKWGRPSWSAESIMPFIYRLHQSMAMGVVGTYLFGFIALLWTVDCLVGLFLTLPPPPKRVARKPWLARWTPAWKIRQDARGYKLHFDLHRAAALWFWVLLLLLAWSSVAFNLSEVYDPVMKKLFGAQSEEALLSRPSLRNMVPALDWEKARARGRVLMSALADRHNFTIQREDMLAYDSGLGIYRYDVRSSLDLRQRAGSTQVYFDAGTGAQLAVWLPTGGAPGDTIRTWITSIHMAAIWSWPLKILISLAGIIVAMLSATGVLIWWRRYRARRETRLLHFSSLEQE</sequence>
<evidence type="ECO:0008006" key="4">
    <source>
        <dbReference type="Google" id="ProtNLM"/>
    </source>
</evidence>
<reference evidence="3" key="1">
    <citation type="journal article" date="2015" name="Genome Announc.">
        <title>Complete Genome Sequence of Herbaspirillum hiltneri N3 (DSM 17495), Isolated from Surface-Sterilized Wheat Roots.</title>
        <authorList>
            <person name="Guizelini D."/>
            <person name="Saizaki P.M."/>
            <person name="Coimbra N.A."/>
            <person name="Weiss V.A."/>
            <person name="Faoro H."/>
            <person name="Sfeir M.Z."/>
            <person name="Baura V.A."/>
            <person name="Monteiro R.A."/>
            <person name="Chubatsu L.S."/>
            <person name="Souza E.M."/>
            <person name="Cruz L.M."/>
            <person name="Pedrosa F.O."/>
            <person name="Raittz R.T."/>
            <person name="Marchaukoski J.N."/>
            <person name="Steffens M.B."/>
        </authorList>
    </citation>
    <scope>NUCLEOTIDE SEQUENCE [LARGE SCALE GENOMIC DNA]</scope>
    <source>
        <strain evidence="3">N3</strain>
    </source>
</reference>
<name>A0ABM5UXS6_9BURK</name>
<feature type="transmembrane region" description="Helical" evidence="1">
    <location>
        <begin position="12"/>
        <end position="37"/>
    </location>
</feature>
<keyword evidence="3" id="KW-1185">Reference proteome</keyword>
<evidence type="ECO:0000256" key="1">
    <source>
        <dbReference type="SAM" id="Phobius"/>
    </source>
</evidence>